<dbReference type="Pfam" id="PF13899">
    <property type="entry name" value="Thioredoxin_7"/>
    <property type="match status" value="1"/>
</dbReference>
<dbReference type="RefSeq" id="WP_108739674.1">
    <property type="nucleotide sequence ID" value="NZ_CP020918.1"/>
</dbReference>
<protein>
    <submittedName>
        <fullName evidence="3">Thioredoxin</fullName>
    </submittedName>
</protein>
<dbReference type="AlphaFoldDB" id="A0A2S1LAG5"/>
<dbReference type="PANTHER" id="PTHR15337:SF11">
    <property type="entry name" value="THIOREDOXIN DOMAIN-CONTAINING PROTEIN"/>
    <property type="match status" value="1"/>
</dbReference>
<keyword evidence="1 2" id="KW-0732">Signal</keyword>
<gene>
    <name evidence="3" type="ORF">FFWV33_03760</name>
</gene>
<proteinExistence type="predicted"/>
<feature type="chain" id="PRO_5015726359" evidence="2">
    <location>
        <begin position="21"/>
        <end position="157"/>
    </location>
</feature>
<feature type="signal peptide" evidence="2">
    <location>
        <begin position="1"/>
        <end position="20"/>
    </location>
</feature>
<dbReference type="KEGG" id="ffa:FFWV33_03760"/>
<organism evidence="3 4">
    <name type="scientific">Flavobacterium faecale</name>
    <dbReference type="NCBI Taxonomy" id="1355330"/>
    <lineage>
        <taxon>Bacteria</taxon>
        <taxon>Pseudomonadati</taxon>
        <taxon>Bacteroidota</taxon>
        <taxon>Flavobacteriia</taxon>
        <taxon>Flavobacteriales</taxon>
        <taxon>Flavobacteriaceae</taxon>
        <taxon>Flavobacterium</taxon>
    </lineage>
</organism>
<dbReference type="EMBL" id="CP020918">
    <property type="protein sequence ID" value="AWG20717.1"/>
    <property type="molecule type" value="Genomic_DNA"/>
</dbReference>
<evidence type="ECO:0000313" key="3">
    <source>
        <dbReference type="EMBL" id="AWG20717.1"/>
    </source>
</evidence>
<dbReference type="Proteomes" id="UP000244527">
    <property type="component" value="Chromosome"/>
</dbReference>
<dbReference type="InterPro" id="IPR036249">
    <property type="entry name" value="Thioredoxin-like_sf"/>
</dbReference>
<accession>A0A2S1LAG5</accession>
<dbReference type="PANTHER" id="PTHR15337">
    <property type="entry name" value="ANTERIOR GRADIENT PROTEIN-RELATED"/>
    <property type="match status" value="1"/>
</dbReference>
<name>A0A2S1LAG5_9FLAO</name>
<evidence type="ECO:0000256" key="1">
    <source>
        <dbReference type="ARBA" id="ARBA00022729"/>
    </source>
</evidence>
<dbReference type="InterPro" id="IPR051099">
    <property type="entry name" value="AGR/TXD"/>
</dbReference>
<evidence type="ECO:0000313" key="4">
    <source>
        <dbReference type="Proteomes" id="UP000244527"/>
    </source>
</evidence>
<dbReference type="OrthoDB" id="9811036at2"/>
<reference evidence="3 4" key="1">
    <citation type="submission" date="2017-04" db="EMBL/GenBank/DDBJ databases">
        <title>Compelte genome sequence of WV33.</title>
        <authorList>
            <person name="Lee P.C."/>
        </authorList>
    </citation>
    <scope>NUCLEOTIDE SEQUENCE [LARGE SCALE GENOMIC DNA]</scope>
    <source>
        <strain evidence="3 4">WV33</strain>
    </source>
</reference>
<dbReference type="Gene3D" id="3.40.30.10">
    <property type="entry name" value="Glutaredoxin"/>
    <property type="match status" value="1"/>
</dbReference>
<sequence>MKKITILLLLLLGTIPSSFAQLKTYTFEEAFDASKENPKSIVVFVHTNWCKYCKMMDNSTFKNTELIATLNKDFYFVKFDGETKENITINHHVYKYVPRGRNTGTHELAAAIATIDGQITYPTLVVLEDEATILFQKSSYLNAKTVHNILLQTKKAN</sequence>
<keyword evidence="4" id="KW-1185">Reference proteome</keyword>
<dbReference type="SUPFAM" id="SSF52833">
    <property type="entry name" value="Thioredoxin-like"/>
    <property type="match status" value="1"/>
</dbReference>
<evidence type="ECO:0000256" key="2">
    <source>
        <dbReference type="SAM" id="SignalP"/>
    </source>
</evidence>